<sequence length="196" mass="22605">MKNYSTINLSTIEFAWRVFTAFYMFRYGMVKLTGEQFAYGKDLYDKTINELSGLDLTWVFFSYSESFANIIALFQICGGLLLLFNKTKLLAVTLLFPILLNILLIDILYAGYPILEAIINVSFYILVLVFICYNERIQISKAFAALILSPKNPLSLKAKTFQIFVVILTIILTYIIINFIIKKFLLGIHFQSEIFH</sequence>
<evidence type="ECO:0000313" key="3">
    <source>
        <dbReference type="Proteomes" id="UP000321945"/>
    </source>
</evidence>
<proteinExistence type="predicted"/>
<evidence type="ECO:0000313" key="2">
    <source>
        <dbReference type="EMBL" id="TXD68898.1"/>
    </source>
</evidence>
<comment type="caution">
    <text evidence="2">The sequence shown here is derived from an EMBL/GenBank/DDBJ whole genome shotgun (WGS) entry which is preliminary data.</text>
</comment>
<feature type="transmembrane region" description="Helical" evidence="1">
    <location>
        <begin position="117"/>
        <end position="133"/>
    </location>
</feature>
<accession>A0A5C6YNK7</accession>
<feature type="transmembrane region" description="Helical" evidence="1">
    <location>
        <begin position="89"/>
        <end position="111"/>
    </location>
</feature>
<dbReference type="AlphaFoldDB" id="A0A5C6YNK7"/>
<keyword evidence="1" id="KW-1133">Transmembrane helix</keyword>
<evidence type="ECO:0008006" key="4">
    <source>
        <dbReference type="Google" id="ProtNLM"/>
    </source>
</evidence>
<keyword evidence="3" id="KW-1185">Reference proteome</keyword>
<feature type="transmembrane region" description="Helical" evidence="1">
    <location>
        <begin position="161"/>
        <end position="181"/>
    </location>
</feature>
<name>A0A5C6YNK7_9FLAO</name>
<dbReference type="Proteomes" id="UP000321945">
    <property type="component" value="Unassembled WGS sequence"/>
</dbReference>
<organism evidence="2 3">
    <name type="scientific">Aequorivita lipolytica</name>
    <dbReference type="NCBI Taxonomy" id="153267"/>
    <lineage>
        <taxon>Bacteria</taxon>
        <taxon>Pseudomonadati</taxon>
        <taxon>Bacteroidota</taxon>
        <taxon>Flavobacteriia</taxon>
        <taxon>Flavobacteriales</taxon>
        <taxon>Flavobacteriaceae</taxon>
        <taxon>Aequorivita</taxon>
    </lineage>
</organism>
<keyword evidence="1" id="KW-0472">Membrane</keyword>
<feature type="transmembrane region" description="Helical" evidence="1">
    <location>
        <begin position="66"/>
        <end position="84"/>
    </location>
</feature>
<gene>
    <name evidence="2" type="ORF">ESV24_10625</name>
</gene>
<dbReference type="EMBL" id="VORU01000008">
    <property type="protein sequence ID" value="TXD68898.1"/>
    <property type="molecule type" value="Genomic_DNA"/>
</dbReference>
<evidence type="ECO:0000256" key="1">
    <source>
        <dbReference type="SAM" id="Phobius"/>
    </source>
</evidence>
<dbReference type="RefSeq" id="WP_111816242.1">
    <property type="nucleotide sequence ID" value="NZ_CBCRZQ010000006.1"/>
</dbReference>
<keyword evidence="1" id="KW-0812">Transmembrane</keyword>
<dbReference type="OrthoDB" id="654744at2"/>
<protein>
    <recommendedName>
        <fullName evidence="4">DoxX family membrane protein</fullName>
    </recommendedName>
</protein>
<reference evidence="2 3" key="1">
    <citation type="submission" date="2019-08" db="EMBL/GenBank/DDBJ databases">
        <title>Genome of Aequorivita lipolytica Y10-2 (type strain).</title>
        <authorList>
            <person name="Bowman J.P."/>
        </authorList>
    </citation>
    <scope>NUCLEOTIDE SEQUENCE [LARGE SCALE GENOMIC DNA]</scope>
    <source>
        <strain evidence="2 3">Y10-2</strain>
    </source>
</reference>